<name>A0A165B6T0_BACIU</name>
<accession>A0A165B6T0</accession>
<dbReference type="Proteomes" id="UP000076442">
    <property type="component" value="Unassembled WGS sequence"/>
</dbReference>
<evidence type="ECO:0000313" key="1">
    <source>
        <dbReference type="EMBL" id="KZD91008.1"/>
    </source>
</evidence>
<dbReference type="Proteomes" id="UP000665181">
    <property type="component" value="Unassembled WGS sequence"/>
</dbReference>
<dbReference type="Pfam" id="PF25846">
    <property type="entry name" value="YmzB"/>
    <property type="match status" value="1"/>
</dbReference>
<organism evidence="3 5">
    <name type="scientific">Bacillus subtilis</name>
    <dbReference type="NCBI Taxonomy" id="1423"/>
    <lineage>
        <taxon>Bacteria</taxon>
        <taxon>Bacillati</taxon>
        <taxon>Bacillota</taxon>
        <taxon>Bacilli</taxon>
        <taxon>Bacillales</taxon>
        <taxon>Bacillaceae</taxon>
        <taxon>Bacillus</taxon>
    </lineage>
</organism>
<comment type="caution">
    <text evidence="3">The sequence shown here is derived from an EMBL/GenBank/DDBJ whole genome shotgun (WGS) entry which is preliminary data.</text>
</comment>
<evidence type="ECO:0000313" key="5">
    <source>
        <dbReference type="Proteomes" id="UP000665181"/>
    </source>
</evidence>
<dbReference type="EMBL" id="LJZV01000001">
    <property type="protein sequence ID" value="KZD95042.1"/>
    <property type="molecule type" value="Genomic_DNA"/>
</dbReference>
<reference evidence="1 4" key="1">
    <citation type="submission" date="2015-09" db="EMBL/GenBank/DDBJ databases">
        <title>Spore heat resistance.</title>
        <authorList>
            <person name="Boekhorst J."/>
            <person name="Berendsen E.M."/>
            <person name="Wells-Bennik M.H."/>
            <person name="Kuipers O.P."/>
        </authorList>
    </citation>
    <scope>NUCLEOTIDE SEQUENCE [LARGE SCALE GENOMIC DNA]</scope>
    <source>
        <strain evidence="1 4">B4122</strain>
    </source>
</reference>
<dbReference type="EMBL" id="LJZV01000013">
    <property type="protein sequence ID" value="KZD91008.1"/>
    <property type="molecule type" value="Genomic_DNA"/>
</dbReference>
<evidence type="ECO:0000313" key="4">
    <source>
        <dbReference type="Proteomes" id="UP000076442"/>
    </source>
</evidence>
<gene>
    <name evidence="2" type="ORF">B4122_0014</name>
    <name evidence="1" type="ORF">B4122_2597</name>
    <name evidence="3" type="ORF">J5227_20925</name>
</gene>
<protein>
    <submittedName>
        <fullName evidence="3">Uncharacterized protein</fullName>
    </submittedName>
</protein>
<proteinExistence type="predicted"/>
<evidence type="ECO:0000313" key="3">
    <source>
        <dbReference type="EMBL" id="MBO3796702.1"/>
    </source>
</evidence>
<dbReference type="AlphaFoldDB" id="A0A165B6T0"/>
<dbReference type="RefSeq" id="WP_042975824.1">
    <property type="nucleotide sequence ID" value="NZ_JAGFPW010000031.1"/>
</dbReference>
<evidence type="ECO:0000313" key="2">
    <source>
        <dbReference type="EMBL" id="KZD95042.1"/>
    </source>
</evidence>
<dbReference type="InterPro" id="IPR058926">
    <property type="entry name" value="YmzB-like"/>
</dbReference>
<dbReference type="EMBL" id="JAGFPW010000031">
    <property type="protein sequence ID" value="MBO3796702.1"/>
    <property type="molecule type" value="Genomic_DNA"/>
</dbReference>
<sequence length="118" mass="13337">MAHTNTQLSQWLESKVGQTLDIRKGELTHDEEISDLDQIVLHLQKVAIRSTNHPDDYVVKEELVLEGEGTTFTEDGNVPLPQNAYEIPLLGDIHIHQENEGLKVVTDRAVYTIDIQHS</sequence>
<reference evidence="3" key="2">
    <citation type="submission" date="2021-03" db="EMBL/GenBank/DDBJ databases">
        <title>Isolation of Bacillus subtilis from fermented food sample.</title>
        <authorList>
            <person name="Lakshmanan V."/>
            <person name="Athira K."/>
            <person name="Rajagopal K."/>
        </authorList>
    </citation>
    <scope>NUCLEOTIDE SEQUENCE</scope>
    <source>
        <strain evidence="3">S1</strain>
    </source>
</reference>